<comment type="caution">
    <text evidence="1">The sequence shown here is derived from an EMBL/GenBank/DDBJ whole genome shotgun (WGS) entry which is preliminary data.</text>
</comment>
<reference evidence="1 2" key="1">
    <citation type="submission" date="2019-07" db="EMBL/GenBank/DDBJ databases">
        <title>Whole genome shotgun sequence of Acinetobacter johnsonii NBRC 102197.</title>
        <authorList>
            <person name="Hosoyama A."/>
            <person name="Uohara A."/>
            <person name="Ohji S."/>
            <person name="Ichikawa N."/>
        </authorList>
    </citation>
    <scope>NUCLEOTIDE SEQUENCE [LARGE SCALE GENOMIC DNA]</scope>
    <source>
        <strain evidence="1 2">NBRC 102197</strain>
    </source>
</reference>
<dbReference type="RefSeq" id="WP_114836955.1">
    <property type="nucleotide sequence ID" value="NZ_BJUJ01000041.1"/>
</dbReference>
<gene>
    <name evidence="1" type="ORF">AJO04nite_16820</name>
</gene>
<protein>
    <submittedName>
        <fullName evidence="1">Uncharacterized protein</fullName>
    </submittedName>
</protein>
<accession>A0AAV3WCN5</accession>
<evidence type="ECO:0000313" key="1">
    <source>
        <dbReference type="EMBL" id="GEK44424.1"/>
    </source>
</evidence>
<dbReference type="AlphaFoldDB" id="A0AAV3WCN5"/>
<sequence length="102" mass="11640">MEAKELVVGQQVKFSDDHLWFTVQARDERFIICNAEAKNNTFHTIIDLDQGVRGADNLVFHQGYDNQSECEARLKDFISGEIEVSSRNRVLLSIAKVKNIKS</sequence>
<dbReference type="Proteomes" id="UP000321274">
    <property type="component" value="Unassembled WGS sequence"/>
</dbReference>
<dbReference type="EMBL" id="BJUJ01000041">
    <property type="protein sequence ID" value="GEK44424.1"/>
    <property type="molecule type" value="Genomic_DNA"/>
</dbReference>
<proteinExistence type="predicted"/>
<evidence type="ECO:0000313" key="2">
    <source>
        <dbReference type="Proteomes" id="UP000321274"/>
    </source>
</evidence>
<organism evidence="1 2">
    <name type="scientific">Acinetobacter johnsonii</name>
    <dbReference type="NCBI Taxonomy" id="40214"/>
    <lineage>
        <taxon>Bacteria</taxon>
        <taxon>Pseudomonadati</taxon>
        <taxon>Pseudomonadota</taxon>
        <taxon>Gammaproteobacteria</taxon>
        <taxon>Moraxellales</taxon>
        <taxon>Moraxellaceae</taxon>
        <taxon>Acinetobacter</taxon>
    </lineage>
</organism>
<name>A0AAV3WCN5_ACIJO</name>